<reference evidence="2 3" key="2">
    <citation type="journal article" date="2005" name="Nature">
        <title>The genome of the social amoeba Dictyostelium discoideum.</title>
        <authorList>
            <consortium name="The Dictyostelium discoideum Sequencing Consortium"/>
            <person name="Eichinger L."/>
            <person name="Pachebat J.A."/>
            <person name="Glockner G."/>
            <person name="Rajandream M.A."/>
            <person name="Sucgang R."/>
            <person name="Berriman M."/>
            <person name="Song J."/>
            <person name="Olsen R."/>
            <person name="Szafranski K."/>
            <person name="Xu Q."/>
            <person name="Tunggal B."/>
            <person name="Kummerfeld S."/>
            <person name="Madera M."/>
            <person name="Konfortov B.A."/>
            <person name="Rivero F."/>
            <person name="Bankier A.T."/>
            <person name="Lehmann R."/>
            <person name="Hamlin N."/>
            <person name="Davies R."/>
            <person name="Gaudet P."/>
            <person name="Fey P."/>
            <person name="Pilcher K."/>
            <person name="Chen G."/>
            <person name="Saunders D."/>
            <person name="Sodergren E."/>
            <person name="Davis P."/>
            <person name="Kerhornou A."/>
            <person name="Nie X."/>
            <person name="Hall N."/>
            <person name="Anjard C."/>
            <person name="Hemphill L."/>
            <person name="Bason N."/>
            <person name="Farbrother P."/>
            <person name="Desany B."/>
            <person name="Just E."/>
            <person name="Morio T."/>
            <person name="Rost R."/>
            <person name="Churcher C."/>
            <person name="Cooper J."/>
            <person name="Haydock S."/>
            <person name="van Driessche N."/>
            <person name="Cronin A."/>
            <person name="Goodhead I."/>
            <person name="Muzny D."/>
            <person name="Mourier T."/>
            <person name="Pain A."/>
            <person name="Lu M."/>
            <person name="Harper D."/>
            <person name="Lindsay R."/>
            <person name="Hauser H."/>
            <person name="James K."/>
            <person name="Quiles M."/>
            <person name="Madan Babu M."/>
            <person name="Saito T."/>
            <person name="Buchrieser C."/>
            <person name="Wardroper A."/>
            <person name="Felder M."/>
            <person name="Thangavelu M."/>
            <person name="Johnson D."/>
            <person name="Knights A."/>
            <person name="Loulseged H."/>
            <person name="Mungall K."/>
            <person name="Oliver K."/>
            <person name="Price C."/>
            <person name="Quail M.A."/>
            <person name="Urushihara H."/>
            <person name="Hernandez J."/>
            <person name="Rabbinowitsch E."/>
            <person name="Steffen D."/>
            <person name="Sanders M."/>
            <person name="Ma J."/>
            <person name="Kohara Y."/>
            <person name="Sharp S."/>
            <person name="Simmonds M."/>
            <person name="Spiegler S."/>
            <person name="Tivey A."/>
            <person name="Sugano S."/>
            <person name="White B."/>
            <person name="Walker D."/>
            <person name="Woodward J."/>
            <person name="Winckler T."/>
            <person name="Tanaka Y."/>
            <person name="Shaulsky G."/>
            <person name="Schleicher M."/>
            <person name="Weinstock G."/>
            <person name="Rosenthal A."/>
            <person name="Cox E.C."/>
            <person name="Chisholm R.L."/>
            <person name="Gibbs R."/>
            <person name="Loomis W.F."/>
            <person name="Platzer M."/>
            <person name="Kay R.R."/>
            <person name="Williams J."/>
            <person name="Dear P.H."/>
            <person name="Noegel A.A."/>
            <person name="Barrell B."/>
            <person name="Kuspa A."/>
        </authorList>
    </citation>
    <scope>NUCLEOTIDE SEQUENCE [LARGE SCALE GENOMIC DNA]</scope>
    <source>
        <strain evidence="2 3">AX4</strain>
    </source>
</reference>
<comment type="caution">
    <text evidence="2">The sequence shown here is derived from an EMBL/GenBank/DDBJ whole genome shotgun (WGS) entry which is preliminary data.</text>
</comment>
<dbReference type="Proteomes" id="UP000002195">
    <property type="component" value="Unassembled WGS sequence"/>
</dbReference>
<dbReference type="HOGENOM" id="CLU_964513_0_0_1"/>
<reference evidence="2" key="3">
    <citation type="submission" date="2009-08" db="EMBL/GenBank/DDBJ databases">
        <authorList>
            <consortium name="The Dictyostelium discoideum Sequencing Consortium"/>
            <person name="Eichinger L."/>
            <person name="Pachebat J.A."/>
            <person name="Gloeckner G."/>
            <person name="Rajandream M.-A."/>
            <person name="Sucgang R."/>
            <person name="Song J."/>
            <person name="Cox E.C."/>
            <person name="Tunggal B."/>
            <person name="Szafranski K."/>
            <person name="Konfortov B.A."/>
            <person name="Farbrother P."/>
            <person name="Bankier A.T."/>
            <person name="Lehmann R."/>
            <person name="Hamlin N."/>
            <person name="Xu Q."/>
            <person name="Davies R."/>
            <person name="Gaudet P."/>
            <person name="Fey P."/>
            <person name="Pilcher K."/>
            <person name="Chen G."/>
            <person name="Saunders D."/>
            <person name="Sodergren E."/>
            <person name="Davis P."/>
            <person name="Nie X."/>
            <person name="Kerhornou A."/>
            <person name="Hemphill L."/>
            <person name="Bason N."/>
            <person name="Berriman M."/>
            <person name="Desany B."/>
            <person name="Churcher C."/>
            <person name="Cooper J."/>
            <person name="van Driessche N."/>
            <person name="Cronin A."/>
            <person name="Goodhead I."/>
            <person name="Muzny D."/>
            <person name="Hall N."/>
            <person name="Harper D."/>
            <person name="Lindsay R."/>
            <person name="Hauser H."/>
            <person name="James K."/>
            <person name="Quiles M."/>
            <person name="Buchrieser C."/>
            <person name="Wardroper A."/>
            <person name="Thangavelu M."/>
            <person name="Johnson D."/>
            <person name="Knights A."/>
            <person name="Loulseged H."/>
            <person name="Mungall K."/>
            <person name="Price C."/>
            <person name="Ma J."/>
            <person name="Quail M."/>
            <person name="Hernandez J."/>
            <person name="Rabbinowitsch E."/>
            <person name="Steffen D."/>
            <person name="Sanders M."/>
            <person name="Weinstock G."/>
            <person name="Sharp S."/>
            <person name="Just E."/>
            <person name="Shaulsky G."/>
            <person name="Simmonds M."/>
            <person name="Tivey A."/>
            <person name="White B."/>
            <person name="Walker D."/>
            <person name="Woodward J."/>
            <person name="Winckler T."/>
            <person name="Schleicher M."/>
            <person name="Rosenthal A."/>
            <person name="Rivero F."/>
            <person name="Chisholm R.L."/>
            <person name="Gibbs R."/>
            <person name="Loomis W.F."/>
            <person name="Platzer M."/>
            <person name="Kay R.R."/>
            <person name="Williams J."/>
            <person name="Dear P.H."/>
            <person name="Noegel A.A."/>
            <person name="Barrell B."/>
            <person name="Kuspa A."/>
        </authorList>
    </citation>
    <scope>NUCLEOTIDE SEQUENCE</scope>
    <source>
        <strain evidence="2">AX4</strain>
    </source>
</reference>
<gene>
    <name evidence="1" type="ORF">DDB_G0273431</name>
    <name evidence="2" type="ORF">DDB_G0273511</name>
</gene>
<dbReference type="RefSeq" id="XP_644636.1">
    <property type="nucleotide sequence ID" value="XM_639544.1"/>
</dbReference>
<proteinExistence type="predicted"/>
<reference evidence="2 3" key="1">
    <citation type="journal article" date="2002" name="Nature">
        <title>Sequence and analysis of chromosome 2 of Dictyostelium discoideum.</title>
        <authorList>
            <consortium name="Dictyostelium Genome Sequencing Consortium"/>
            <person name="Glockner G."/>
            <person name="Eichinger L."/>
            <person name="Szafranski K."/>
            <person name="Pachebat J.A."/>
            <person name="Bankier A.T."/>
            <person name="Dear P.H."/>
            <person name="Lehmann R."/>
            <person name="Baumgart C."/>
            <person name="Parra G."/>
            <person name="Abril J.F."/>
            <person name="Guigo R."/>
            <person name="Kumpf K."/>
            <person name="Tunggal B."/>
            <person name="Cox E."/>
            <person name="Quail M.A."/>
            <person name="Platzer M."/>
            <person name="Rosenthal A."/>
            <person name="Noegel A.A."/>
        </authorList>
    </citation>
    <scope>NUCLEOTIDE SEQUENCE [LARGE SCALE GENOMIC DNA]</scope>
    <source>
        <strain evidence="2 3">AX4</strain>
    </source>
</reference>
<dbReference type="EMBL" id="AAFI02000010">
    <property type="protein sequence ID" value="EAL70670.1"/>
    <property type="molecule type" value="Genomic_DNA"/>
</dbReference>
<accession>Q557J9</accession>
<dbReference type="RefSeq" id="XP_644614.1">
    <property type="nucleotide sequence ID" value="XM_639522.1"/>
</dbReference>
<dbReference type="AlphaFoldDB" id="Q557J9"/>
<accession>Q86KI4</accession>
<dbReference type="VEuPathDB" id="AmoebaDB:DDB_G0273511"/>
<keyword evidence="3" id="KW-1185">Reference proteome</keyword>
<sequence length="289" mass="34021">MKIIKEFCQSIKQRHAFIYCGSKSEFCINSALEFSRILKKDCHFNCKIIVNQSSLINEFEKYLENSFKDVSYLDFIFYYIGESQHNKNNNNNSIEFIIENPNREQCSFNKIIDLIDKKEKDLQSSLLKHECYITFRKLYILDLNTSNDGINPIESLSRLFKNQQQEFYTPKMGFNSGILYSPIIGDHSIRVLNQMELSSFTSILIERITSKSSLGRRLLDVADVMEYELFEKFIETHCTNIHIYQELNNLFKVDLDMESNLKNKFEILFLSSAQIASFIFVERKLNQET</sequence>
<dbReference type="PaxDb" id="44689-DDB0168207"/>
<name>Q557J9_DICDI</name>
<dbReference type="EMBL" id="AAFI02000010">
    <property type="protein sequence ID" value="EAL70710.1"/>
    <property type="molecule type" value="Genomic_DNA"/>
</dbReference>
<dbReference type="KEGG" id="ddi:DDB_G0273511"/>
<dbReference type="GeneID" id="8618999"/>
<dbReference type="dictyBase" id="DDB_G0273431"/>
<dbReference type="OMA" id="HECYITF"/>
<dbReference type="dictyBase" id="DDB_G0273511"/>
<evidence type="ECO:0000313" key="2">
    <source>
        <dbReference type="EMBL" id="EAL70710.1"/>
    </source>
</evidence>
<evidence type="ECO:0000313" key="3">
    <source>
        <dbReference type="Proteomes" id="UP000002195"/>
    </source>
</evidence>
<dbReference type="GeneID" id="8618978"/>
<protein>
    <submittedName>
        <fullName evidence="2">Uncharacterized protein</fullName>
    </submittedName>
</protein>
<organism evidence="2 3">
    <name type="scientific">Dictyostelium discoideum</name>
    <name type="common">Social amoeba</name>
    <dbReference type="NCBI Taxonomy" id="44689"/>
    <lineage>
        <taxon>Eukaryota</taxon>
        <taxon>Amoebozoa</taxon>
        <taxon>Evosea</taxon>
        <taxon>Eumycetozoa</taxon>
        <taxon>Dictyostelia</taxon>
        <taxon>Dictyosteliales</taxon>
        <taxon>Dictyosteliaceae</taxon>
        <taxon>Dictyostelium</taxon>
    </lineage>
</organism>
<evidence type="ECO:0000313" key="1">
    <source>
        <dbReference type="EMBL" id="EAL70670.1"/>
    </source>
</evidence>
<dbReference type="KEGG" id="ddi:DDB_G0273431"/>